<feature type="compositionally biased region" description="Basic residues" evidence="12">
    <location>
        <begin position="104"/>
        <end position="114"/>
    </location>
</feature>
<evidence type="ECO:0000256" key="9">
    <source>
        <dbReference type="ARBA" id="ARBA00038298"/>
    </source>
</evidence>
<evidence type="ECO:0000256" key="1">
    <source>
        <dbReference type="ARBA" id="ARBA00004141"/>
    </source>
</evidence>
<dbReference type="RefSeq" id="XP_064733053.1">
    <property type="nucleotide sequence ID" value="XM_064870600.1"/>
</dbReference>
<dbReference type="EC" id="2.3.1.225" evidence="11"/>
<evidence type="ECO:0000256" key="11">
    <source>
        <dbReference type="RuleBase" id="RU079119"/>
    </source>
</evidence>
<keyword evidence="4 11" id="KW-1133">Transmembrane helix</keyword>
<reference evidence="14 15" key="1">
    <citation type="journal article" date="2023" name="Res Sq">
        <title>Genomic and morphological characterization of Knufia obscura isolated from the Mars 2020 spacecraft assembly facility.</title>
        <authorList>
            <person name="Chander A.M."/>
            <person name="Teixeira M.M."/>
            <person name="Singh N.K."/>
            <person name="Williams M.P."/>
            <person name="Parker C.W."/>
            <person name="Leo P."/>
            <person name="Stajich J.E."/>
            <person name="Torok T."/>
            <person name="Tighe S."/>
            <person name="Mason C.E."/>
            <person name="Venkateswaran K."/>
        </authorList>
    </citation>
    <scope>NUCLEOTIDE SEQUENCE [LARGE SCALE GENOMIC DNA]</scope>
    <source>
        <strain evidence="14 15">CCFEE 5817</strain>
    </source>
</reference>
<comment type="similarity">
    <text evidence="9">Belongs to the DHHC palmitoyltransferase family. PFA5 subfamily.</text>
</comment>
<dbReference type="Pfam" id="PF01529">
    <property type="entry name" value="DHHC"/>
    <property type="match status" value="1"/>
</dbReference>
<evidence type="ECO:0000259" key="13">
    <source>
        <dbReference type="Pfam" id="PF01529"/>
    </source>
</evidence>
<keyword evidence="6" id="KW-0564">Palmitate</keyword>
<evidence type="ECO:0000256" key="12">
    <source>
        <dbReference type="SAM" id="MobiDB-lite"/>
    </source>
</evidence>
<feature type="region of interest" description="Disordered" evidence="12">
    <location>
        <begin position="101"/>
        <end position="127"/>
    </location>
</feature>
<evidence type="ECO:0000256" key="4">
    <source>
        <dbReference type="ARBA" id="ARBA00022989"/>
    </source>
</evidence>
<keyword evidence="8 11" id="KW-0012">Acyltransferase</keyword>
<evidence type="ECO:0000256" key="7">
    <source>
        <dbReference type="ARBA" id="ARBA00023288"/>
    </source>
</evidence>
<evidence type="ECO:0000256" key="6">
    <source>
        <dbReference type="ARBA" id="ARBA00023139"/>
    </source>
</evidence>
<protein>
    <recommendedName>
        <fullName evidence="11">Palmitoyltransferase</fullName>
        <ecNumber evidence="11">2.3.1.225</ecNumber>
    </recommendedName>
</protein>
<keyword evidence="7" id="KW-0449">Lipoprotein</keyword>
<dbReference type="InterPro" id="IPR039859">
    <property type="entry name" value="PFA4/ZDH16/20/ERF2-like"/>
</dbReference>
<dbReference type="GO" id="GO:0019706">
    <property type="term" value="F:protein-cysteine S-palmitoyltransferase activity"/>
    <property type="evidence" value="ECO:0007669"/>
    <property type="project" value="UniProtKB-EC"/>
</dbReference>
<keyword evidence="5 11" id="KW-0472">Membrane</keyword>
<accession>A0ABR0RXF0</accession>
<evidence type="ECO:0000313" key="14">
    <source>
        <dbReference type="EMBL" id="KAK5944963.1"/>
    </source>
</evidence>
<sequence length="450" mass="51024">MPKRTEANRKTNIGVARAVPVFLLGIIGYASWVFTKLICVDYLISPPASILARPQRGSAIIILVIYYILLVVLLISFGRLLDTVVRRPGLIPHGPQWYVEQSRQKSKHGRRSRSTSRSEGEKSKGVDLTDAKMPKEMRYLASESLPFKVEEFWLRDVFVCNPDGRPPFCSTCYNWKPDRSHHCSEVNRCVLKLDHFCPWVGGVVSETSFKFFIQFIFYGALFTLHLLVVTAYFFAQRRQESNFLNAHWIVLLALAGLFFLFSGGMCMSSCQFAFINSSTIENLDRKTKVWSLAVYTSPRVLEEAREKNIELRLISYPRPPDEQLHMLQQPGASDISGAEAQAPSSSTATRSYRTFAILETEPGANPFDIGPLANFQEIMGMTIWEWLSPIKPSPCLKHDDSTSLYKLGPVVDELKANTGLETWSSHTSQRSRRRKSRVRSESTAQSDRHA</sequence>
<feature type="transmembrane region" description="Helical" evidence="11">
    <location>
        <begin position="57"/>
        <end position="77"/>
    </location>
</feature>
<comment type="catalytic activity">
    <reaction evidence="10 11">
        <text>L-cysteinyl-[protein] + hexadecanoyl-CoA = S-hexadecanoyl-L-cysteinyl-[protein] + CoA</text>
        <dbReference type="Rhea" id="RHEA:36683"/>
        <dbReference type="Rhea" id="RHEA-COMP:10131"/>
        <dbReference type="Rhea" id="RHEA-COMP:11032"/>
        <dbReference type="ChEBI" id="CHEBI:29950"/>
        <dbReference type="ChEBI" id="CHEBI:57287"/>
        <dbReference type="ChEBI" id="CHEBI:57379"/>
        <dbReference type="ChEBI" id="CHEBI:74151"/>
        <dbReference type="EC" id="2.3.1.225"/>
    </reaction>
</comment>
<comment type="domain">
    <text evidence="11">The DHHC domain is required for palmitoyltransferase activity.</text>
</comment>
<dbReference type="PROSITE" id="PS50216">
    <property type="entry name" value="DHHC"/>
    <property type="match status" value="1"/>
</dbReference>
<dbReference type="InterPro" id="IPR001594">
    <property type="entry name" value="Palmitoyltrfase_DHHC"/>
</dbReference>
<keyword evidence="2 11" id="KW-0808">Transferase</keyword>
<dbReference type="PANTHER" id="PTHR22883">
    <property type="entry name" value="ZINC FINGER DHHC DOMAIN CONTAINING PROTEIN"/>
    <property type="match status" value="1"/>
</dbReference>
<feature type="transmembrane region" description="Helical" evidence="11">
    <location>
        <begin position="21"/>
        <end position="45"/>
    </location>
</feature>
<comment type="caution">
    <text evidence="14">The sequence shown here is derived from an EMBL/GenBank/DDBJ whole genome shotgun (WGS) entry which is preliminary data.</text>
</comment>
<feature type="transmembrane region" description="Helical" evidence="11">
    <location>
        <begin position="247"/>
        <end position="275"/>
    </location>
</feature>
<evidence type="ECO:0000256" key="10">
    <source>
        <dbReference type="ARBA" id="ARBA00048048"/>
    </source>
</evidence>
<name>A0ABR0RXF0_9EURO</name>
<evidence type="ECO:0000256" key="5">
    <source>
        <dbReference type="ARBA" id="ARBA00023136"/>
    </source>
</evidence>
<feature type="domain" description="Palmitoyltransferase DHHC" evidence="13">
    <location>
        <begin position="167"/>
        <end position="283"/>
    </location>
</feature>
<keyword evidence="3 11" id="KW-0812">Transmembrane</keyword>
<comment type="subcellular location">
    <subcellularLocation>
        <location evidence="1">Membrane</location>
        <topology evidence="1">Multi-pass membrane protein</topology>
    </subcellularLocation>
</comment>
<dbReference type="EMBL" id="JAVHJV010000002">
    <property type="protein sequence ID" value="KAK5944963.1"/>
    <property type="molecule type" value="Genomic_DNA"/>
</dbReference>
<organism evidence="14 15">
    <name type="scientific">Knufia obscura</name>
    <dbReference type="NCBI Taxonomy" id="1635080"/>
    <lineage>
        <taxon>Eukaryota</taxon>
        <taxon>Fungi</taxon>
        <taxon>Dikarya</taxon>
        <taxon>Ascomycota</taxon>
        <taxon>Pezizomycotina</taxon>
        <taxon>Eurotiomycetes</taxon>
        <taxon>Chaetothyriomycetidae</taxon>
        <taxon>Chaetothyriales</taxon>
        <taxon>Trichomeriaceae</taxon>
        <taxon>Knufia</taxon>
    </lineage>
</organism>
<evidence type="ECO:0000313" key="15">
    <source>
        <dbReference type="Proteomes" id="UP001334248"/>
    </source>
</evidence>
<dbReference type="GeneID" id="89995615"/>
<evidence type="ECO:0000256" key="8">
    <source>
        <dbReference type="ARBA" id="ARBA00023315"/>
    </source>
</evidence>
<feature type="transmembrane region" description="Helical" evidence="11">
    <location>
        <begin position="215"/>
        <end position="235"/>
    </location>
</feature>
<feature type="compositionally biased region" description="Basic and acidic residues" evidence="12">
    <location>
        <begin position="116"/>
        <end position="127"/>
    </location>
</feature>
<feature type="region of interest" description="Disordered" evidence="12">
    <location>
        <begin position="422"/>
        <end position="450"/>
    </location>
</feature>
<dbReference type="PANTHER" id="PTHR22883:SF23">
    <property type="entry name" value="PALMITOYLTRANSFERASE ZDHHC6"/>
    <property type="match status" value="1"/>
</dbReference>
<evidence type="ECO:0000256" key="2">
    <source>
        <dbReference type="ARBA" id="ARBA00022679"/>
    </source>
</evidence>
<keyword evidence="15" id="KW-1185">Reference proteome</keyword>
<gene>
    <name evidence="14" type="primary">pfa5</name>
    <name evidence="14" type="ORF">PMZ80_002166</name>
</gene>
<proteinExistence type="inferred from homology"/>
<evidence type="ECO:0000256" key="3">
    <source>
        <dbReference type="ARBA" id="ARBA00022692"/>
    </source>
</evidence>
<dbReference type="Proteomes" id="UP001334248">
    <property type="component" value="Unassembled WGS sequence"/>
</dbReference>